<feature type="region of interest" description="Disordered" evidence="1">
    <location>
        <begin position="53"/>
        <end position="95"/>
    </location>
</feature>
<dbReference type="AlphaFoldDB" id="A0A232FG05"/>
<keyword evidence="3" id="KW-1185">Reference proteome</keyword>
<evidence type="ECO:0000313" key="2">
    <source>
        <dbReference type="EMBL" id="OXU29388.1"/>
    </source>
</evidence>
<reference evidence="2 3" key="1">
    <citation type="journal article" date="2017" name="Curr. Biol.">
        <title>The Evolution of Venom by Co-option of Single-Copy Genes.</title>
        <authorList>
            <person name="Martinson E.O."/>
            <person name="Mrinalini"/>
            <person name="Kelkar Y.D."/>
            <person name="Chang C.H."/>
            <person name="Werren J.H."/>
        </authorList>
    </citation>
    <scope>NUCLEOTIDE SEQUENCE [LARGE SCALE GENOMIC DNA]</scope>
    <source>
        <strain evidence="2 3">Alberta</strain>
        <tissue evidence="2">Whole body</tissue>
    </source>
</reference>
<evidence type="ECO:0000256" key="1">
    <source>
        <dbReference type="SAM" id="MobiDB-lite"/>
    </source>
</evidence>
<dbReference type="Proteomes" id="UP000215335">
    <property type="component" value="Unassembled WGS sequence"/>
</dbReference>
<proteinExistence type="predicted"/>
<dbReference type="EMBL" id="NNAY01000295">
    <property type="protein sequence ID" value="OXU29388.1"/>
    <property type="molecule type" value="Genomic_DNA"/>
</dbReference>
<organism evidence="2 3">
    <name type="scientific">Trichomalopsis sarcophagae</name>
    <dbReference type="NCBI Taxonomy" id="543379"/>
    <lineage>
        <taxon>Eukaryota</taxon>
        <taxon>Metazoa</taxon>
        <taxon>Ecdysozoa</taxon>
        <taxon>Arthropoda</taxon>
        <taxon>Hexapoda</taxon>
        <taxon>Insecta</taxon>
        <taxon>Pterygota</taxon>
        <taxon>Neoptera</taxon>
        <taxon>Endopterygota</taxon>
        <taxon>Hymenoptera</taxon>
        <taxon>Apocrita</taxon>
        <taxon>Proctotrupomorpha</taxon>
        <taxon>Chalcidoidea</taxon>
        <taxon>Pteromalidae</taxon>
        <taxon>Pteromalinae</taxon>
        <taxon>Trichomalopsis</taxon>
    </lineage>
</organism>
<feature type="compositionally biased region" description="Basic residues" evidence="1">
    <location>
        <begin position="54"/>
        <end position="66"/>
    </location>
</feature>
<protein>
    <submittedName>
        <fullName evidence="2">Uncharacterized protein</fullName>
    </submittedName>
</protein>
<gene>
    <name evidence="2" type="ORF">TSAR_015203</name>
</gene>
<evidence type="ECO:0000313" key="3">
    <source>
        <dbReference type="Proteomes" id="UP000215335"/>
    </source>
</evidence>
<accession>A0A232FG05</accession>
<name>A0A232FG05_9HYME</name>
<sequence>MHCTYLRDRPLDDRQKDIGVSIRESCLPHVRRREKSIHHKNLATRLRNLSPSQKMRKMKKERKRIKHETGVHDAVISQRRGFSPPREKNREQELTRARGRVEGVVYRYEDSCKVATTAIQPSTV</sequence>
<feature type="compositionally biased region" description="Basic and acidic residues" evidence="1">
    <location>
        <begin position="85"/>
        <end position="95"/>
    </location>
</feature>
<comment type="caution">
    <text evidence="2">The sequence shown here is derived from an EMBL/GenBank/DDBJ whole genome shotgun (WGS) entry which is preliminary data.</text>
</comment>